<dbReference type="InterPro" id="IPR018299">
    <property type="entry name" value="Alkaline_phosphatase_AS"/>
</dbReference>
<protein>
    <recommendedName>
        <fullName evidence="30">Alkaline phosphatase</fullName>
        <ecNumber evidence="30">3.1.3.1</ecNumber>
    </recommendedName>
</protein>
<evidence type="ECO:0000256" key="21">
    <source>
        <dbReference type="ARBA" id="ARBA00037828"/>
    </source>
</evidence>
<dbReference type="SUPFAM" id="SSF53649">
    <property type="entry name" value="Alkaline phosphatase-like"/>
    <property type="match status" value="1"/>
</dbReference>
<keyword evidence="9 28" id="KW-0479">Metal-binding</keyword>
<feature type="transmembrane region" description="Helical" evidence="32">
    <location>
        <begin position="556"/>
        <end position="578"/>
    </location>
</feature>
<evidence type="ECO:0000256" key="17">
    <source>
        <dbReference type="ARBA" id="ARBA00023180"/>
    </source>
</evidence>
<dbReference type="GO" id="GO:0005886">
    <property type="term" value="C:plasma membrane"/>
    <property type="evidence" value="ECO:0007669"/>
    <property type="project" value="UniProtKB-SubCell"/>
</dbReference>
<dbReference type="GO" id="GO:0004035">
    <property type="term" value="F:alkaline phosphatase activity"/>
    <property type="evidence" value="ECO:0007669"/>
    <property type="project" value="UniProtKB-EC"/>
</dbReference>
<dbReference type="PRINTS" id="PR00113">
    <property type="entry name" value="ALKPHPHTASE"/>
</dbReference>
<accession>A0A6F9D6U3</accession>
<organism evidence="34">
    <name type="scientific">Phallusia mammillata</name>
    <dbReference type="NCBI Taxonomy" id="59560"/>
    <lineage>
        <taxon>Eukaryota</taxon>
        <taxon>Metazoa</taxon>
        <taxon>Chordata</taxon>
        <taxon>Tunicata</taxon>
        <taxon>Ascidiacea</taxon>
        <taxon>Phlebobranchia</taxon>
        <taxon>Ascidiidae</taxon>
        <taxon>Phallusia</taxon>
    </lineage>
</organism>
<evidence type="ECO:0000256" key="7">
    <source>
        <dbReference type="ARBA" id="ARBA00022591"/>
    </source>
</evidence>
<evidence type="ECO:0000256" key="32">
    <source>
        <dbReference type="SAM" id="Phobius"/>
    </source>
</evidence>
<keyword evidence="32" id="KW-1133">Transmembrane helix</keyword>
<evidence type="ECO:0000256" key="19">
    <source>
        <dbReference type="ARBA" id="ARBA00036105"/>
    </source>
</evidence>
<evidence type="ECO:0000256" key="10">
    <source>
        <dbReference type="ARBA" id="ARBA00022729"/>
    </source>
</evidence>
<evidence type="ECO:0000256" key="31">
    <source>
        <dbReference type="SAM" id="MobiDB-lite"/>
    </source>
</evidence>
<evidence type="ECO:0000256" key="16">
    <source>
        <dbReference type="ARBA" id="ARBA00023157"/>
    </source>
</evidence>
<keyword evidence="12 28" id="KW-0862">Zinc</keyword>
<evidence type="ECO:0000256" key="23">
    <source>
        <dbReference type="ARBA" id="ARBA00048778"/>
    </source>
</evidence>
<feature type="binding site" evidence="28">
    <location>
        <position position="382"/>
    </location>
    <ligand>
        <name>Zn(2+)</name>
        <dbReference type="ChEBI" id="CHEBI:29105"/>
        <label>2</label>
    </ligand>
</feature>
<evidence type="ECO:0000256" key="11">
    <source>
        <dbReference type="ARBA" id="ARBA00022801"/>
    </source>
</evidence>
<dbReference type="AlphaFoldDB" id="A0A6F9D6U3"/>
<dbReference type="EMBL" id="LR782878">
    <property type="protein sequence ID" value="CAB3221345.1"/>
    <property type="molecule type" value="mRNA"/>
</dbReference>
<feature type="compositionally biased region" description="Polar residues" evidence="31">
    <location>
        <begin position="520"/>
        <end position="530"/>
    </location>
</feature>
<feature type="binding site" evidence="28">
    <location>
        <position position="174"/>
    </location>
    <ligand>
        <name>Mg(2+)</name>
        <dbReference type="ChEBI" id="CHEBI:18420"/>
    </ligand>
</feature>
<evidence type="ECO:0000256" key="14">
    <source>
        <dbReference type="ARBA" id="ARBA00022842"/>
    </source>
</evidence>
<feature type="signal peptide" evidence="33">
    <location>
        <begin position="1"/>
        <end position="16"/>
    </location>
</feature>
<evidence type="ECO:0000256" key="15">
    <source>
        <dbReference type="ARBA" id="ARBA00023136"/>
    </source>
</evidence>
<comment type="catalytic activity">
    <reaction evidence="25">
        <text>pyridoxal 5'-phosphate + H2O = pyridoxal + phosphate</text>
        <dbReference type="Rhea" id="RHEA:20533"/>
        <dbReference type="ChEBI" id="CHEBI:15377"/>
        <dbReference type="ChEBI" id="CHEBI:17310"/>
        <dbReference type="ChEBI" id="CHEBI:43474"/>
        <dbReference type="ChEBI" id="CHEBI:597326"/>
    </reaction>
    <physiologicalReaction direction="left-to-right" evidence="25">
        <dbReference type="Rhea" id="RHEA:20534"/>
    </physiologicalReaction>
</comment>
<feature type="binding site" evidence="28">
    <location>
        <position position="383"/>
    </location>
    <ligand>
        <name>Zn(2+)</name>
        <dbReference type="ChEBI" id="CHEBI:29105"/>
        <label>2</label>
    </ligand>
</feature>
<comment type="catalytic activity">
    <reaction evidence="24">
        <text>phosphoethanolamine + H2O = ethanolamine + phosphate</text>
        <dbReference type="Rhea" id="RHEA:16089"/>
        <dbReference type="ChEBI" id="CHEBI:15377"/>
        <dbReference type="ChEBI" id="CHEBI:43474"/>
        <dbReference type="ChEBI" id="CHEBI:57603"/>
        <dbReference type="ChEBI" id="CHEBI:58190"/>
    </reaction>
    <physiologicalReaction direction="left-to-right" evidence="24">
        <dbReference type="Rhea" id="RHEA:16090"/>
    </physiologicalReaction>
</comment>
<evidence type="ECO:0000256" key="1">
    <source>
        <dbReference type="ARBA" id="ARBA00001913"/>
    </source>
</evidence>
<evidence type="ECO:0000256" key="33">
    <source>
        <dbReference type="SAM" id="SignalP"/>
    </source>
</evidence>
<evidence type="ECO:0000256" key="20">
    <source>
        <dbReference type="ARBA" id="ARBA00036923"/>
    </source>
</evidence>
<feature type="binding site" evidence="28">
    <location>
        <position position="345"/>
    </location>
    <ligand>
        <name>Zn(2+)</name>
        <dbReference type="ChEBI" id="CHEBI:29105"/>
        <label>2</label>
    </ligand>
</feature>
<comment type="similarity">
    <text evidence="3 29">Belongs to the alkaline phosphatase family.</text>
</comment>
<comment type="catalytic activity">
    <reaction evidence="23">
        <text>ATP + H2O = ADP + phosphate + H(+)</text>
        <dbReference type="Rhea" id="RHEA:13065"/>
        <dbReference type="ChEBI" id="CHEBI:15377"/>
        <dbReference type="ChEBI" id="CHEBI:15378"/>
        <dbReference type="ChEBI" id="CHEBI:30616"/>
        <dbReference type="ChEBI" id="CHEBI:43474"/>
        <dbReference type="ChEBI" id="CHEBI:456216"/>
    </reaction>
    <physiologicalReaction direction="left-to-right" evidence="23">
        <dbReference type="Rhea" id="RHEA:13066"/>
    </physiologicalReaction>
</comment>
<keyword evidence="11 30" id="KW-0378">Hydrolase</keyword>
<feature type="binding site" evidence="28">
    <location>
        <position position="469"/>
    </location>
    <ligand>
        <name>Zn(2+)</name>
        <dbReference type="ChEBI" id="CHEBI:29105"/>
        <label>2</label>
    </ligand>
</feature>
<keyword evidence="15 32" id="KW-0472">Membrane</keyword>
<feature type="binding site" evidence="28">
    <location>
        <position position="59"/>
    </location>
    <ligand>
        <name>Zn(2+)</name>
        <dbReference type="ChEBI" id="CHEBI:29105"/>
        <label>2</label>
    </ligand>
</feature>
<dbReference type="EC" id="3.1.3.1" evidence="30"/>
<evidence type="ECO:0000256" key="4">
    <source>
        <dbReference type="ARBA" id="ARBA00011738"/>
    </source>
</evidence>
<keyword evidence="13" id="KW-0106">Calcium</keyword>
<feature type="region of interest" description="Disordered" evidence="31">
    <location>
        <begin position="510"/>
        <end position="530"/>
    </location>
</feature>
<reference evidence="34" key="1">
    <citation type="submission" date="2020-04" db="EMBL/GenBank/DDBJ databases">
        <authorList>
            <person name="Neveu A P."/>
        </authorList>
    </citation>
    <scope>NUCLEOTIDE SEQUENCE</scope>
    <source>
        <tissue evidence="34">Whole embryo</tissue>
    </source>
</reference>
<dbReference type="PANTHER" id="PTHR11596">
    <property type="entry name" value="ALKALINE PHOSPHATASE"/>
    <property type="match status" value="1"/>
</dbReference>
<comment type="subunit">
    <text evidence="4">Homodimer.</text>
</comment>
<feature type="binding site" evidence="28">
    <location>
        <position position="341"/>
    </location>
    <ligand>
        <name>Zn(2+)</name>
        <dbReference type="ChEBI" id="CHEBI:29105"/>
        <label>2</label>
    </ligand>
</feature>
<evidence type="ECO:0000256" key="28">
    <source>
        <dbReference type="PIRSR" id="PIRSR601952-2"/>
    </source>
</evidence>
<keyword evidence="6" id="KW-0597">Phosphoprotein</keyword>
<evidence type="ECO:0000256" key="5">
    <source>
        <dbReference type="ARBA" id="ARBA00022475"/>
    </source>
</evidence>
<comment type="catalytic activity">
    <reaction evidence="19">
        <text>a phosphate monoester + H2O = an alcohol + phosphate</text>
        <dbReference type="Rhea" id="RHEA:15017"/>
        <dbReference type="ChEBI" id="CHEBI:15377"/>
        <dbReference type="ChEBI" id="CHEBI:30879"/>
        <dbReference type="ChEBI" id="CHEBI:43474"/>
        <dbReference type="ChEBI" id="CHEBI:67140"/>
        <dbReference type="EC" id="3.1.3.1"/>
    </reaction>
    <physiologicalReaction direction="left-to-right" evidence="19">
        <dbReference type="Rhea" id="RHEA:15018"/>
    </physiologicalReaction>
</comment>
<comment type="catalytic activity">
    <reaction evidence="20">
        <text>AMP + H2O = adenosine + phosphate</text>
        <dbReference type="Rhea" id="RHEA:29375"/>
        <dbReference type="ChEBI" id="CHEBI:15377"/>
        <dbReference type="ChEBI" id="CHEBI:16335"/>
        <dbReference type="ChEBI" id="CHEBI:43474"/>
        <dbReference type="ChEBI" id="CHEBI:456215"/>
    </reaction>
    <physiologicalReaction direction="left-to-right" evidence="20">
        <dbReference type="Rhea" id="RHEA:29376"/>
    </physiologicalReaction>
</comment>
<dbReference type="GO" id="GO:0031214">
    <property type="term" value="P:biomineral tissue development"/>
    <property type="evidence" value="ECO:0007669"/>
    <property type="project" value="UniProtKB-KW"/>
</dbReference>
<dbReference type="Pfam" id="PF00245">
    <property type="entry name" value="Alk_phosphatase"/>
    <property type="match status" value="1"/>
</dbReference>
<dbReference type="FunFam" id="3.40.720.10:FF:000008">
    <property type="entry name" value="Alkaline phosphatase"/>
    <property type="match status" value="1"/>
</dbReference>
<comment type="catalytic activity">
    <reaction evidence="22">
        <text>diphosphate + H2O = 2 phosphate + H(+)</text>
        <dbReference type="Rhea" id="RHEA:24576"/>
        <dbReference type="ChEBI" id="CHEBI:15377"/>
        <dbReference type="ChEBI" id="CHEBI:15378"/>
        <dbReference type="ChEBI" id="CHEBI:33019"/>
        <dbReference type="ChEBI" id="CHEBI:43474"/>
    </reaction>
    <physiologicalReaction direction="left-to-right" evidence="22">
        <dbReference type="Rhea" id="RHEA:24577"/>
    </physiologicalReaction>
</comment>
<keyword evidence="32" id="KW-0812">Transmembrane</keyword>
<comment type="cofactor">
    <cofactor evidence="1">
        <name>Ca(2+)</name>
        <dbReference type="ChEBI" id="CHEBI:29108"/>
    </cofactor>
</comment>
<dbReference type="GO" id="GO:0098552">
    <property type="term" value="C:side of membrane"/>
    <property type="evidence" value="ECO:0007669"/>
    <property type="project" value="UniProtKB-KW"/>
</dbReference>
<evidence type="ECO:0000256" key="27">
    <source>
        <dbReference type="PIRSR" id="PIRSR601952-1"/>
    </source>
</evidence>
<feature type="active site" description="Phosphoserine intermediate" evidence="27">
    <location>
        <position position="109"/>
    </location>
</feature>
<keyword evidence="10 33" id="KW-0732">Signal</keyword>
<keyword evidence="14 28" id="KW-0460">Magnesium</keyword>
<evidence type="ECO:0000256" key="2">
    <source>
        <dbReference type="ARBA" id="ARBA00004609"/>
    </source>
</evidence>
<evidence type="ECO:0000256" key="8">
    <source>
        <dbReference type="ARBA" id="ARBA00022622"/>
    </source>
</evidence>
<sequence length="602" mass="65643">MLRLVAIIICFSFTSAAVWDLAEETAEFWEKSTKTELNTALNVKKNLNKAKNVIIMIGDGMGVSTVTAGRIMKGQVQGQPGEEALLEFDKFPNAALIKTYAVDRQISDSAATATAMLSGVKANFFTVGLTAAAKLGNCSSALPPERSVDSIFVDAYKSGKSSGVVTTTRLNHATPSAAYAHCPQRRWYSDADMPEDAKTLGCKDIAQQLVDHSHKFTVMLGGGRKYFRSNSTSDAEYPDQLGVRQDGKDLIAEWREKQETAGKSAQYVWNKTRLDAIDLASTDTLLGMFEPEDMKYDADRKLEKTGDSKEPSLAEMTETAIKMLQKNENGFALLVEGGRIDHAHHATSAYDALHDTLAFDDAVAQALKMTSQTDTLLIVTADHSHVFTMGGYSERGNPILGLAPSSKNDHMIQLAEDGKTFTTLLYGNGPGFRGKTNESCQGRENLTTEITESPEYLQQTAVPLDSESHGGEDVAVYALGPMAHLFHGTHDQTYIARVMRYASCLGDETSGDHCTESDDSNSAETANSESTQNPLSIIATEFLGMSLDTSEAQVALYIQFVLLICFALFSFVVTALFWRHLKTSGYPRRSSGDESVPLNEKI</sequence>
<feature type="binding site" evidence="28">
    <location>
        <position position="59"/>
    </location>
    <ligand>
        <name>Mg(2+)</name>
        <dbReference type="ChEBI" id="CHEBI:18420"/>
    </ligand>
</feature>
<evidence type="ECO:0000256" key="12">
    <source>
        <dbReference type="ARBA" id="ARBA00022833"/>
    </source>
</evidence>
<keyword evidence="7" id="KW-0091">Biomineralization</keyword>
<evidence type="ECO:0000256" key="22">
    <source>
        <dbReference type="ARBA" id="ARBA00048097"/>
    </source>
</evidence>
<name>A0A6F9D6U3_9ASCI</name>
<keyword evidence="18" id="KW-0449">Lipoprotein</keyword>
<comment type="catalytic activity">
    <reaction evidence="26">
        <text>ADP + H2O = AMP + phosphate + H(+)</text>
        <dbReference type="Rhea" id="RHEA:61436"/>
        <dbReference type="ChEBI" id="CHEBI:15377"/>
        <dbReference type="ChEBI" id="CHEBI:15378"/>
        <dbReference type="ChEBI" id="CHEBI:43474"/>
        <dbReference type="ChEBI" id="CHEBI:456215"/>
        <dbReference type="ChEBI" id="CHEBI:456216"/>
    </reaction>
    <physiologicalReaction direction="left-to-right" evidence="26">
        <dbReference type="Rhea" id="RHEA:61437"/>
    </physiologicalReaction>
</comment>
<evidence type="ECO:0000256" key="25">
    <source>
        <dbReference type="ARBA" id="ARBA00049444"/>
    </source>
</evidence>
<evidence type="ECO:0000256" key="30">
    <source>
        <dbReference type="RuleBase" id="RU003947"/>
    </source>
</evidence>
<feature type="binding site" evidence="28">
    <location>
        <position position="336"/>
    </location>
    <ligand>
        <name>Mg(2+)</name>
        <dbReference type="ChEBI" id="CHEBI:18420"/>
    </ligand>
</feature>
<proteinExistence type="evidence at transcript level"/>
<evidence type="ECO:0000256" key="26">
    <source>
        <dbReference type="ARBA" id="ARBA00049526"/>
    </source>
</evidence>
<evidence type="ECO:0000256" key="9">
    <source>
        <dbReference type="ARBA" id="ARBA00022723"/>
    </source>
</evidence>
<dbReference type="PANTHER" id="PTHR11596:SF74">
    <property type="entry name" value="ALKALINE PHOSPHATASE, TISSUE-NONSPECIFIC ISOZYME"/>
    <property type="match status" value="1"/>
</dbReference>
<gene>
    <name evidence="34" type="primary">Alpl</name>
</gene>
<evidence type="ECO:0000256" key="24">
    <source>
        <dbReference type="ARBA" id="ARBA00048929"/>
    </source>
</evidence>
<dbReference type="SMART" id="SM00098">
    <property type="entry name" value="alkPPc"/>
    <property type="match status" value="1"/>
</dbReference>
<dbReference type="PROSITE" id="PS00123">
    <property type="entry name" value="ALKALINE_PHOSPHATASE"/>
    <property type="match status" value="1"/>
</dbReference>
<dbReference type="InterPro" id="IPR017850">
    <property type="entry name" value="Alkaline_phosphatase_core_sf"/>
</dbReference>
<dbReference type="Gene3D" id="3.40.720.10">
    <property type="entry name" value="Alkaline Phosphatase, subunit A"/>
    <property type="match status" value="1"/>
</dbReference>
<dbReference type="CDD" id="cd16012">
    <property type="entry name" value="ALP"/>
    <property type="match status" value="1"/>
</dbReference>
<keyword evidence="5" id="KW-1003">Cell membrane</keyword>
<comment type="cofactor">
    <cofactor evidence="28">
        <name>Zn(2+)</name>
        <dbReference type="ChEBI" id="CHEBI:29105"/>
    </cofactor>
    <text evidence="28">Binds 2 Zn(2+) ions.</text>
</comment>
<comment type="subcellular location">
    <subcellularLocation>
        <location evidence="2">Cell membrane</location>
        <topology evidence="2">Lipid-anchor</topology>
        <topology evidence="2">GPI-anchor</topology>
    </subcellularLocation>
    <subcellularLocation>
        <location evidence="21">Extracellular vesicle membrane</location>
        <topology evidence="21">Lipid-anchor</topology>
        <topology evidence="21">GPI-anchor</topology>
    </subcellularLocation>
</comment>
<evidence type="ECO:0000256" key="6">
    <source>
        <dbReference type="ARBA" id="ARBA00022553"/>
    </source>
</evidence>
<evidence type="ECO:0000256" key="3">
    <source>
        <dbReference type="ARBA" id="ARBA00005984"/>
    </source>
</evidence>
<feature type="chain" id="PRO_5026005073" description="Alkaline phosphatase" evidence="33">
    <location>
        <begin position="17"/>
        <end position="602"/>
    </location>
</feature>
<evidence type="ECO:0000256" key="18">
    <source>
        <dbReference type="ARBA" id="ARBA00023288"/>
    </source>
</evidence>
<keyword evidence="16" id="KW-1015">Disulfide bond</keyword>
<dbReference type="GO" id="GO:0046872">
    <property type="term" value="F:metal ion binding"/>
    <property type="evidence" value="ECO:0007669"/>
    <property type="project" value="UniProtKB-KW"/>
</dbReference>
<keyword evidence="8" id="KW-0336">GPI-anchor</keyword>
<evidence type="ECO:0000256" key="13">
    <source>
        <dbReference type="ARBA" id="ARBA00022837"/>
    </source>
</evidence>
<feature type="binding site" evidence="28">
    <location>
        <position position="172"/>
    </location>
    <ligand>
        <name>Mg(2+)</name>
        <dbReference type="ChEBI" id="CHEBI:18420"/>
    </ligand>
</feature>
<evidence type="ECO:0000313" key="34">
    <source>
        <dbReference type="EMBL" id="CAB3221345.1"/>
    </source>
</evidence>
<evidence type="ECO:0000256" key="29">
    <source>
        <dbReference type="RuleBase" id="RU003946"/>
    </source>
</evidence>
<keyword evidence="17" id="KW-0325">Glycoprotein</keyword>
<comment type="cofactor">
    <cofactor evidence="28">
        <name>Mg(2+)</name>
        <dbReference type="ChEBI" id="CHEBI:18420"/>
    </cofactor>
    <text evidence="28">Binds 1 Mg(2+) ion.</text>
</comment>
<dbReference type="InterPro" id="IPR001952">
    <property type="entry name" value="Alkaline_phosphatase"/>
</dbReference>